<evidence type="ECO:0000313" key="3">
    <source>
        <dbReference type="EMBL" id="TWI81715.1"/>
    </source>
</evidence>
<organism evidence="3 4">
    <name type="scientific">Lacibacter cauensis</name>
    <dbReference type="NCBI Taxonomy" id="510947"/>
    <lineage>
        <taxon>Bacteria</taxon>
        <taxon>Pseudomonadati</taxon>
        <taxon>Bacteroidota</taxon>
        <taxon>Chitinophagia</taxon>
        <taxon>Chitinophagales</taxon>
        <taxon>Chitinophagaceae</taxon>
        <taxon>Lacibacter</taxon>
    </lineage>
</organism>
<dbReference type="PANTHER" id="PTHR12147">
    <property type="entry name" value="METALLOPEPTIDASE M28 FAMILY MEMBER"/>
    <property type="match status" value="1"/>
</dbReference>
<feature type="signal peptide" evidence="1">
    <location>
        <begin position="1"/>
        <end position="18"/>
    </location>
</feature>
<dbReference type="SUPFAM" id="SSF53187">
    <property type="entry name" value="Zn-dependent exopeptidases"/>
    <property type="match status" value="1"/>
</dbReference>
<dbReference type="Pfam" id="PF04389">
    <property type="entry name" value="Peptidase_M28"/>
    <property type="match status" value="1"/>
</dbReference>
<dbReference type="AlphaFoldDB" id="A0A562SKD9"/>
<dbReference type="PANTHER" id="PTHR12147:SF26">
    <property type="entry name" value="PEPTIDASE M28 DOMAIN-CONTAINING PROTEIN"/>
    <property type="match status" value="1"/>
</dbReference>
<feature type="domain" description="Peptidase M28" evidence="2">
    <location>
        <begin position="252"/>
        <end position="462"/>
    </location>
</feature>
<proteinExistence type="predicted"/>
<dbReference type="PROSITE" id="PS00018">
    <property type="entry name" value="EF_HAND_1"/>
    <property type="match status" value="1"/>
</dbReference>
<sequence>MRTYFLAALSLLALTASAQKKNKTAEQFSKTITADDLKTHLYILAGPEMEGRETGTAGQRKAADYLKQQFQRIGIAPANNGNYEQFYPLYKDTLKEAAVTVNSKSFEFGKDFSAALNNIITTQQFFSEVVYMSKIDTTTDIRGKAVVIVAKNGTQLPAFNDINKLYSRQPAAVLFVVNNVDKTPSPRAGRLSMSLYRNRQTPLVVRISEAMGEALLKNDFANAKAQTLETKTVATELMLHFKKDFDVTQASNVLGFIEGTDKKDEWVIISAHYDHVGVIGGKIHPGADDDGSGTVGVLEIAEAFAKAKAAGKGPRRSILFLAVSGEEKGLWGSAYYAEHPVYPLEKTSIDINIDMIGRKDDNLKSLDSNNHVYLIGDDKLSSQLTPFVDSINKMYINIITDRKYNDPKDPNRLYYRSDHYNFAAKGVPIVFFFDGIHKDYHKPSDTPDKINYDLHEKRSRLVFLLAWEAANRNNMFVRDIPLNVPPR</sequence>
<dbReference type="CDD" id="cd03877">
    <property type="entry name" value="M28_like"/>
    <property type="match status" value="1"/>
</dbReference>
<accession>A0A562SKD9</accession>
<evidence type="ECO:0000313" key="4">
    <source>
        <dbReference type="Proteomes" id="UP000316167"/>
    </source>
</evidence>
<keyword evidence="1" id="KW-0732">Signal</keyword>
<dbReference type="GO" id="GO:0008235">
    <property type="term" value="F:metalloexopeptidase activity"/>
    <property type="evidence" value="ECO:0007669"/>
    <property type="project" value="InterPro"/>
</dbReference>
<dbReference type="GO" id="GO:0006508">
    <property type="term" value="P:proteolysis"/>
    <property type="evidence" value="ECO:0007669"/>
    <property type="project" value="InterPro"/>
</dbReference>
<dbReference type="Proteomes" id="UP000316167">
    <property type="component" value="Unassembled WGS sequence"/>
</dbReference>
<evidence type="ECO:0000259" key="2">
    <source>
        <dbReference type="Pfam" id="PF04389"/>
    </source>
</evidence>
<feature type="chain" id="PRO_5022018473" evidence="1">
    <location>
        <begin position="19"/>
        <end position="487"/>
    </location>
</feature>
<dbReference type="OrthoDB" id="9764939at2"/>
<dbReference type="RefSeq" id="WP_144886894.1">
    <property type="nucleotide sequence ID" value="NZ_VLLE01000004.1"/>
</dbReference>
<comment type="caution">
    <text evidence="3">The sequence shown here is derived from an EMBL/GenBank/DDBJ whole genome shotgun (WGS) entry which is preliminary data.</text>
</comment>
<dbReference type="InterPro" id="IPR018247">
    <property type="entry name" value="EF_Hand_1_Ca_BS"/>
</dbReference>
<dbReference type="InterPro" id="IPR045175">
    <property type="entry name" value="M28_fam"/>
</dbReference>
<protein>
    <submittedName>
        <fullName evidence="3">Peptidase M28-like protein</fullName>
    </submittedName>
</protein>
<keyword evidence="4" id="KW-1185">Reference proteome</keyword>
<dbReference type="EMBL" id="VLLE01000004">
    <property type="protein sequence ID" value="TWI81715.1"/>
    <property type="molecule type" value="Genomic_DNA"/>
</dbReference>
<gene>
    <name evidence="3" type="ORF">IQ13_2734</name>
</gene>
<name>A0A562SKD9_9BACT</name>
<reference evidence="3 4" key="1">
    <citation type="journal article" date="2015" name="Stand. Genomic Sci.">
        <title>Genomic Encyclopedia of Bacterial and Archaeal Type Strains, Phase III: the genomes of soil and plant-associated and newly described type strains.</title>
        <authorList>
            <person name="Whitman W.B."/>
            <person name="Woyke T."/>
            <person name="Klenk H.P."/>
            <person name="Zhou Y."/>
            <person name="Lilburn T.G."/>
            <person name="Beck B.J."/>
            <person name="De Vos P."/>
            <person name="Vandamme P."/>
            <person name="Eisen J.A."/>
            <person name="Garrity G."/>
            <person name="Hugenholtz P."/>
            <person name="Kyrpides N.C."/>
        </authorList>
    </citation>
    <scope>NUCLEOTIDE SEQUENCE [LARGE SCALE GENOMIC DNA]</scope>
    <source>
        <strain evidence="3 4">CGMCC 1.7271</strain>
    </source>
</reference>
<evidence type="ECO:0000256" key="1">
    <source>
        <dbReference type="SAM" id="SignalP"/>
    </source>
</evidence>
<dbReference type="Gene3D" id="3.40.630.10">
    <property type="entry name" value="Zn peptidases"/>
    <property type="match status" value="2"/>
</dbReference>
<dbReference type="InterPro" id="IPR007484">
    <property type="entry name" value="Peptidase_M28"/>
</dbReference>